<comment type="caution">
    <text evidence="1">The sequence shown here is derived from an EMBL/GenBank/DDBJ whole genome shotgun (WGS) entry which is preliminary data.</text>
</comment>
<accession>A0ABQ6ICA2</accession>
<reference evidence="2" key="1">
    <citation type="journal article" date="2019" name="Int. J. Syst. Evol. Microbiol.">
        <title>The Global Catalogue of Microorganisms (GCM) 10K type strain sequencing project: providing services to taxonomists for standard genome sequencing and annotation.</title>
        <authorList>
            <consortium name="The Broad Institute Genomics Platform"/>
            <consortium name="The Broad Institute Genome Sequencing Center for Infectious Disease"/>
            <person name="Wu L."/>
            <person name="Ma J."/>
        </authorList>
    </citation>
    <scope>NUCLEOTIDE SEQUENCE [LARGE SCALE GENOMIC DNA]</scope>
    <source>
        <strain evidence="2">NBRC 112299</strain>
    </source>
</reference>
<gene>
    <name evidence="1" type="ORF">GCM10025876_15180</name>
</gene>
<dbReference type="EMBL" id="BSUN01000001">
    <property type="protein sequence ID" value="GMA35314.1"/>
    <property type="molecule type" value="Genomic_DNA"/>
</dbReference>
<evidence type="ECO:0000313" key="2">
    <source>
        <dbReference type="Proteomes" id="UP001157125"/>
    </source>
</evidence>
<proteinExistence type="predicted"/>
<name>A0ABQ6ICA2_9MICO</name>
<sequence length="747" mass="78603">MPGILTGSPAFDRTQIDAVLNDMEATFRDAGLGLSAVASARFETATSLGDLADAERLGEDLESLPRDNYSSCEACIPAGYVDLELLRRDGAAAAQIAISAWREHQVCAHEPETMLARTLVAMLESGRLEDAAEAFDFVCRSSRTEPDKLLNMALAAQFASLTGHHDLALDLVERHVGWLAHDALHERAHFTAALAFAVVLERYVACGGSADAVVRASADPALAAVLPAVDEPRTVADLGRELWALGDGLAQRFDERGGNDLYAREVAAARALVERSWEVPLTQEVFAPVSIRRAAPTTTQEWFAAAVAANVAYAGIDAIEAATHVLASADAHPVQRLRAAAIRAQHAGAMGDMATVEASHEAYMESANVLGEATVRLAAIVASEAGPAEPAAAATEHADAVPSTRARALVRSASESIDLQLRSEEGMTEEAFAWAMERLDEADVIVAPDAVAGLDEEIGQDAAFARYAVLATRGTLLGRIGAHEDAIAVFAAAEAALPGRAVTASVAGMRAKVREAAQDPVGAGAEHDRAATEFAAAGFGGTAAFAAFESGRCAIVAGDAERAAARFDYGAGLWGTSEPLPFAVRWDYAQALLATGEADRARELAESVLEHELAQPQTSPGSLAQTRVFLAQCMAESGDQGAGEQYAAAARLFVEDGAVHAGAEASLRAAQFWCGRYQADLALPGSSTWRVCWSVSPSSSSRWRCWTFAPSAWRMPTMPRGGRCCRPLGRTARASTTVTRSCGSCCG</sequence>
<evidence type="ECO:0000313" key="1">
    <source>
        <dbReference type="EMBL" id="GMA35314.1"/>
    </source>
</evidence>
<keyword evidence="2" id="KW-1185">Reference proteome</keyword>
<dbReference type="Proteomes" id="UP001157125">
    <property type="component" value="Unassembled WGS sequence"/>
</dbReference>
<protein>
    <submittedName>
        <fullName evidence="1">Uncharacterized protein</fullName>
    </submittedName>
</protein>
<organism evidence="1 2">
    <name type="scientific">Demequina litorisediminis</name>
    <dbReference type="NCBI Taxonomy" id="1849022"/>
    <lineage>
        <taxon>Bacteria</taxon>
        <taxon>Bacillati</taxon>
        <taxon>Actinomycetota</taxon>
        <taxon>Actinomycetes</taxon>
        <taxon>Micrococcales</taxon>
        <taxon>Demequinaceae</taxon>
        <taxon>Demequina</taxon>
    </lineage>
</organism>
<dbReference type="RefSeq" id="WP_284327903.1">
    <property type="nucleotide sequence ID" value="NZ_BSUN01000001.1"/>
</dbReference>